<dbReference type="OrthoDB" id="680535at2"/>
<dbReference type="EMBL" id="FOJG01000001">
    <property type="protein sequence ID" value="SEW28020.1"/>
    <property type="molecule type" value="Genomic_DNA"/>
</dbReference>
<gene>
    <name evidence="2" type="ORF">SAMN04488122_1551</name>
</gene>
<name>A0A1I0QMN1_9BACT</name>
<dbReference type="AlphaFoldDB" id="A0A1I0QMN1"/>
<proteinExistence type="predicted"/>
<organism evidence="2 3">
    <name type="scientific">Chitinophaga arvensicola</name>
    <dbReference type="NCBI Taxonomy" id="29529"/>
    <lineage>
        <taxon>Bacteria</taxon>
        <taxon>Pseudomonadati</taxon>
        <taxon>Bacteroidota</taxon>
        <taxon>Chitinophagia</taxon>
        <taxon>Chitinophagales</taxon>
        <taxon>Chitinophagaceae</taxon>
        <taxon>Chitinophaga</taxon>
    </lineage>
</organism>
<sequence length="159" mass="17160">MTVPKSFVALCLMAICSAIACTEKSGGAHPAPCLVVSYDNGYHEATGSSSKLQITPDSSYLVTQNSSGVTTKKLSDALHDSLKPYLSSFPREAVKADSNVLNYSYRGAADAPFVGFTYIQENTGDSTVIYLDLPSENPSYIKAFQQQINQTISNNKIFN</sequence>
<dbReference type="STRING" id="29529.SAMN04488122_1551"/>
<dbReference type="Proteomes" id="UP000199310">
    <property type="component" value="Unassembled WGS sequence"/>
</dbReference>
<evidence type="ECO:0000256" key="1">
    <source>
        <dbReference type="SAM" id="SignalP"/>
    </source>
</evidence>
<keyword evidence="3" id="KW-1185">Reference proteome</keyword>
<reference evidence="3" key="1">
    <citation type="submission" date="2016-10" db="EMBL/GenBank/DDBJ databases">
        <authorList>
            <person name="Varghese N."/>
            <person name="Submissions S."/>
        </authorList>
    </citation>
    <scope>NUCLEOTIDE SEQUENCE [LARGE SCALE GENOMIC DNA]</scope>
    <source>
        <strain evidence="3">DSM 3695</strain>
    </source>
</reference>
<accession>A0A1I0QMN1</accession>
<protein>
    <submittedName>
        <fullName evidence="2">Uncharacterized protein</fullName>
    </submittedName>
</protein>
<dbReference type="RefSeq" id="WP_143059106.1">
    <property type="nucleotide sequence ID" value="NZ_FOJG01000001.1"/>
</dbReference>
<dbReference type="PROSITE" id="PS51257">
    <property type="entry name" value="PROKAR_LIPOPROTEIN"/>
    <property type="match status" value="1"/>
</dbReference>
<evidence type="ECO:0000313" key="3">
    <source>
        <dbReference type="Proteomes" id="UP000199310"/>
    </source>
</evidence>
<feature type="signal peptide" evidence="1">
    <location>
        <begin position="1"/>
        <end position="20"/>
    </location>
</feature>
<evidence type="ECO:0000313" key="2">
    <source>
        <dbReference type="EMBL" id="SEW28020.1"/>
    </source>
</evidence>
<keyword evidence="1" id="KW-0732">Signal</keyword>
<feature type="chain" id="PRO_5011658008" evidence="1">
    <location>
        <begin position="21"/>
        <end position="159"/>
    </location>
</feature>